<dbReference type="Gene3D" id="3.40.50.150">
    <property type="entry name" value="Vaccinia Virus protein VP39"/>
    <property type="match status" value="1"/>
</dbReference>
<name>A0A955RLZ8_9BACT</name>
<dbReference type="CDD" id="cd02440">
    <property type="entry name" value="AdoMet_MTases"/>
    <property type="match status" value="1"/>
</dbReference>
<dbReference type="EMBL" id="JAGQLF010000073">
    <property type="protein sequence ID" value="MCA9387250.1"/>
    <property type="molecule type" value="Genomic_DNA"/>
</dbReference>
<sequence length="328" mass="36949">MSNDVPNNNMPNSLENIPSIGSEWTGELGMHYGKYFNSLIPSDYPGYEMVKYFIPRGASVLEIGCSHGNFTEQLSEHVGDEGWVVGTDISSDALGQAYKKLSGKNNVSLFQVNNARTVSETRAEQGELSPNEVDKRLPLKFFLGDEVFDRAVMTFIDPVLDISQLNEVIRGVYTALKPGGSVIFFRLNPDVIMSASSSYRYYGERYPVDVNKKGRIEDGDLFRHELTSKDGDKITLLDHYYSTHYMRNMLFDAGFDTRNFNVYSLTRSMNNGVGEVINNALNTIKVLVPDAEFIDEWGEDSGNSLYQVIVAHKPHITRPLRLPKNLEF</sequence>
<organism evidence="2 3">
    <name type="scientific">Candidatus Dojkabacteria bacterium</name>
    <dbReference type="NCBI Taxonomy" id="2099670"/>
    <lineage>
        <taxon>Bacteria</taxon>
        <taxon>Candidatus Dojkabacteria</taxon>
    </lineage>
</organism>
<dbReference type="Proteomes" id="UP000714915">
    <property type="component" value="Unassembled WGS sequence"/>
</dbReference>
<dbReference type="InterPro" id="IPR029063">
    <property type="entry name" value="SAM-dependent_MTases_sf"/>
</dbReference>
<dbReference type="GO" id="GO:0008168">
    <property type="term" value="F:methyltransferase activity"/>
    <property type="evidence" value="ECO:0007669"/>
    <property type="project" value="UniProtKB-KW"/>
</dbReference>
<dbReference type="PANTHER" id="PTHR43861:SF1">
    <property type="entry name" value="TRANS-ACONITATE 2-METHYLTRANSFERASE"/>
    <property type="match status" value="1"/>
</dbReference>
<feature type="domain" description="Methyltransferase type 12" evidence="1">
    <location>
        <begin position="61"/>
        <end position="181"/>
    </location>
</feature>
<evidence type="ECO:0000259" key="1">
    <source>
        <dbReference type="Pfam" id="PF08242"/>
    </source>
</evidence>
<comment type="caution">
    <text evidence="2">The sequence shown here is derived from an EMBL/GenBank/DDBJ whole genome shotgun (WGS) entry which is preliminary data.</text>
</comment>
<reference evidence="2" key="1">
    <citation type="submission" date="2020-04" db="EMBL/GenBank/DDBJ databases">
        <authorList>
            <person name="Zhang T."/>
        </authorList>
    </citation>
    <scope>NUCLEOTIDE SEQUENCE</scope>
    <source>
        <strain evidence="2">HKST-UBA09</strain>
    </source>
</reference>
<evidence type="ECO:0000313" key="3">
    <source>
        <dbReference type="Proteomes" id="UP000714915"/>
    </source>
</evidence>
<proteinExistence type="predicted"/>
<dbReference type="PANTHER" id="PTHR43861">
    <property type="entry name" value="TRANS-ACONITATE 2-METHYLTRANSFERASE-RELATED"/>
    <property type="match status" value="1"/>
</dbReference>
<gene>
    <name evidence="2" type="ORF">KC669_04420</name>
</gene>
<reference evidence="2" key="2">
    <citation type="journal article" date="2021" name="Microbiome">
        <title>Successional dynamics and alternative stable states in a saline activated sludge microbial community over 9 years.</title>
        <authorList>
            <person name="Wang Y."/>
            <person name="Ye J."/>
            <person name="Ju F."/>
            <person name="Liu L."/>
            <person name="Boyd J.A."/>
            <person name="Deng Y."/>
            <person name="Parks D.H."/>
            <person name="Jiang X."/>
            <person name="Yin X."/>
            <person name="Woodcroft B.J."/>
            <person name="Tyson G.W."/>
            <person name="Hugenholtz P."/>
            <person name="Polz M.F."/>
            <person name="Zhang T."/>
        </authorList>
    </citation>
    <scope>NUCLEOTIDE SEQUENCE</scope>
    <source>
        <strain evidence="2">HKST-UBA09</strain>
    </source>
</reference>
<keyword evidence="2" id="KW-0808">Transferase</keyword>
<evidence type="ECO:0000313" key="2">
    <source>
        <dbReference type="EMBL" id="MCA9387250.1"/>
    </source>
</evidence>
<dbReference type="AlphaFoldDB" id="A0A955RLZ8"/>
<keyword evidence="2" id="KW-0489">Methyltransferase</keyword>
<dbReference type="InterPro" id="IPR013217">
    <property type="entry name" value="Methyltransf_12"/>
</dbReference>
<dbReference type="Pfam" id="PF08242">
    <property type="entry name" value="Methyltransf_12"/>
    <property type="match status" value="1"/>
</dbReference>
<accession>A0A955RLZ8</accession>
<protein>
    <submittedName>
        <fullName evidence="2">Class I SAM-dependent methyltransferase</fullName>
    </submittedName>
</protein>
<dbReference type="GO" id="GO:0032259">
    <property type="term" value="P:methylation"/>
    <property type="evidence" value="ECO:0007669"/>
    <property type="project" value="UniProtKB-KW"/>
</dbReference>
<dbReference type="SUPFAM" id="SSF53335">
    <property type="entry name" value="S-adenosyl-L-methionine-dependent methyltransferases"/>
    <property type="match status" value="1"/>
</dbReference>